<dbReference type="PROSITE" id="PS00059">
    <property type="entry name" value="ADH_ZINC"/>
    <property type="match status" value="1"/>
</dbReference>
<dbReference type="InterPro" id="IPR011032">
    <property type="entry name" value="GroES-like_sf"/>
</dbReference>
<accession>A0ABN9KYR9</accession>
<evidence type="ECO:0000256" key="3">
    <source>
        <dbReference type="ARBA" id="ARBA00013190"/>
    </source>
</evidence>
<comment type="caution">
    <text evidence="14">The sequence shown here is derived from an EMBL/GenBank/DDBJ whole genome shotgun (WGS) entry which is preliminary data.</text>
</comment>
<evidence type="ECO:0000256" key="6">
    <source>
        <dbReference type="ARBA" id="ARBA00022833"/>
    </source>
</evidence>
<dbReference type="EMBL" id="CAUEEQ010004080">
    <property type="protein sequence ID" value="CAJ0926596.1"/>
    <property type="molecule type" value="Genomic_DNA"/>
</dbReference>
<feature type="domain" description="Alcohol dehydrogenase-like C-terminal" evidence="12">
    <location>
        <begin position="214"/>
        <end position="345"/>
    </location>
</feature>
<protein>
    <recommendedName>
        <fullName evidence="3">alcohol dehydrogenase</fullName>
        <ecNumber evidence="3">1.1.1.1</ecNumber>
    </recommendedName>
</protein>
<dbReference type="InterPro" id="IPR013154">
    <property type="entry name" value="ADH-like_N"/>
</dbReference>
<evidence type="ECO:0000313" key="15">
    <source>
        <dbReference type="Proteomes" id="UP001176940"/>
    </source>
</evidence>
<dbReference type="PANTHER" id="PTHR43880">
    <property type="entry name" value="ALCOHOL DEHYDROGENASE"/>
    <property type="match status" value="1"/>
</dbReference>
<keyword evidence="9" id="KW-0520">NAD</keyword>
<comment type="similarity">
    <text evidence="11">Belongs to the zinc-containing alcohol dehydrogenase family.</text>
</comment>
<dbReference type="EC" id="1.1.1.1" evidence="3"/>
<keyword evidence="15" id="KW-1185">Reference proteome</keyword>
<keyword evidence="4" id="KW-0963">Cytoplasm</keyword>
<evidence type="ECO:0000256" key="5">
    <source>
        <dbReference type="ARBA" id="ARBA00022723"/>
    </source>
</evidence>
<dbReference type="SUPFAM" id="SSF51735">
    <property type="entry name" value="NAD(P)-binding Rossmann-fold domains"/>
    <property type="match status" value="1"/>
</dbReference>
<evidence type="ECO:0000313" key="14">
    <source>
        <dbReference type="EMBL" id="CAJ0926596.1"/>
    </source>
</evidence>
<keyword evidence="6 11" id="KW-0862">Zinc</keyword>
<proteinExistence type="inferred from homology"/>
<dbReference type="Gene3D" id="3.40.50.720">
    <property type="entry name" value="NAD(P)-binding Rossmann-like Domain"/>
    <property type="match status" value="1"/>
</dbReference>
<dbReference type="InterPro" id="IPR013149">
    <property type="entry name" value="ADH-like_C"/>
</dbReference>
<keyword evidence="5 11" id="KW-0479">Metal-binding</keyword>
<dbReference type="PANTHER" id="PTHR43880:SF1">
    <property type="entry name" value="ALCOHOL DEHYDROGENASE 1A"/>
    <property type="match status" value="1"/>
</dbReference>
<evidence type="ECO:0000256" key="11">
    <source>
        <dbReference type="RuleBase" id="RU361277"/>
    </source>
</evidence>
<dbReference type="Pfam" id="PF00107">
    <property type="entry name" value="ADH_zinc_N"/>
    <property type="match status" value="1"/>
</dbReference>
<evidence type="ECO:0000259" key="13">
    <source>
        <dbReference type="Pfam" id="PF08240"/>
    </source>
</evidence>
<organism evidence="14 15">
    <name type="scientific">Ranitomeya imitator</name>
    <name type="common">mimic poison frog</name>
    <dbReference type="NCBI Taxonomy" id="111125"/>
    <lineage>
        <taxon>Eukaryota</taxon>
        <taxon>Metazoa</taxon>
        <taxon>Chordata</taxon>
        <taxon>Craniata</taxon>
        <taxon>Vertebrata</taxon>
        <taxon>Euteleostomi</taxon>
        <taxon>Amphibia</taxon>
        <taxon>Batrachia</taxon>
        <taxon>Anura</taxon>
        <taxon>Neobatrachia</taxon>
        <taxon>Hyloidea</taxon>
        <taxon>Dendrobatidae</taxon>
        <taxon>Dendrobatinae</taxon>
        <taxon>Ranitomeya</taxon>
    </lineage>
</organism>
<evidence type="ECO:0000256" key="8">
    <source>
        <dbReference type="ARBA" id="ARBA00023002"/>
    </source>
</evidence>
<comment type="catalytic activity">
    <reaction evidence="10">
        <text>a primary alcohol + NAD(+) = an aldehyde + NADH + H(+)</text>
        <dbReference type="Rhea" id="RHEA:10736"/>
        <dbReference type="ChEBI" id="CHEBI:15378"/>
        <dbReference type="ChEBI" id="CHEBI:15734"/>
        <dbReference type="ChEBI" id="CHEBI:17478"/>
        <dbReference type="ChEBI" id="CHEBI:57540"/>
        <dbReference type="ChEBI" id="CHEBI:57945"/>
        <dbReference type="EC" id="1.1.1.1"/>
    </reaction>
</comment>
<feature type="domain" description="Alcohol dehydrogenase-like N-terminal" evidence="13">
    <location>
        <begin position="34"/>
        <end position="133"/>
    </location>
</feature>
<evidence type="ECO:0000256" key="1">
    <source>
        <dbReference type="ARBA" id="ARBA00001947"/>
    </source>
</evidence>
<comment type="subcellular location">
    <subcellularLocation>
        <location evidence="2">Cytoplasm</location>
    </subcellularLocation>
</comment>
<evidence type="ECO:0000256" key="9">
    <source>
        <dbReference type="ARBA" id="ARBA00023027"/>
    </source>
</evidence>
<name>A0ABN9KYR9_9NEOB</name>
<gene>
    <name evidence="14" type="ORF">RIMI_LOCUS2824958</name>
</gene>
<evidence type="ECO:0000256" key="7">
    <source>
        <dbReference type="ARBA" id="ARBA00022990"/>
    </source>
</evidence>
<comment type="cofactor">
    <cofactor evidence="1 11">
        <name>Zn(2+)</name>
        <dbReference type="ChEBI" id="CHEBI:29105"/>
    </cofactor>
</comment>
<evidence type="ECO:0000256" key="2">
    <source>
        <dbReference type="ARBA" id="ARBA00004496"/>
    </source>
</evidence>
<dbReference type="Pfam" id="PF08240">
    <property type="entry name" value="ADH_N"/>
    <property type="match status" value="1"/>
</dbReference>
<dbReference type="Proteomes" id="UP001176940">
    <property type="component" value="Unassembled WGS sequence"/>
</dbReference>
<evidence type="ECO:0000259" key="12">
    <source>
        <dbReference type="Pfam" id="PF00107"/>
    </source>
</evidence>
<sequence>MATAGKVIKCKAAVCWGPKQPLSIEEIEVAPPKAHEVRIKIVATGVCRSDDHVLSGALKVKFPIILGHEAAGIVESVGEGVTDLKPGDKVIPLFMPQCGKCRCCVNPDSNFCSKNDQMPISFYVLNSLGKYNGVLQDNTTRFTCKGKEVYNFITTSTFTEYTVVDDIAVAKIHPDAPLEKVCLIGCGFSTGYGSAVNTAKVKPGSTCAVFGLGGVGLSVVIGCKVAGASKIIAIDLNSEKFAKALECGATECINPKDYDRPIHEVLAEKNDDGVDYAFEVIGNTGVMKSALLSSHFGCGKTVIVGLAPSTATLTFDPMCLLTGRVLTGAFFGGWKSKDDVPKMVEDYINKKFEFEGLITHKLPFEKINEGFELLRKGDSTAFLTEYTALLFSKWLPMEKHVTCPTTSSNSKTAFSAVSLLEGGRGQVLVARLSLSTHF</sequence>
<dbReference type="Gene3D" id="3.90.180.10">
    <property type="entry name" value="Medium-chain alcohol dehydrogenases, catalytic domain"/>
    <property type="match status" value="1"/>
</dbReference>
<evidence type="ECO:0000256" key="4">
    <source>
        <dbReference type="ARBA" id="ARBA00022490"/>
    </source>
</evidence>
<dbReference type="InterPro" id="IPR002328">
    <property type="entry name" value="ADH_Zn_CS"/>
</dbReference>
<dbReference type="CDD" id="cd08299">
    <property type="entry name" value="alcohol_DH_class_I_II_IV"/>
    <property type="match status" value="1"/>
</dbReference>
<reference evidence="14" key="1">
    <citation type="submission" date="2023-07" db="EMBL/GenBank/DDBJ databases">
        <authorList>
            <person name="Stuckert A."/>
        </authorList>
    </citation>
    <scope>NUCLEOTIDE SEQUENCE</scope>
</reference>
<dbReference type="SUPFAM" id="SSF50129">
    <property type="entry name" value="GroES-like"/>
    <property type="match status" value="2"/>
</dbReference>
<evidence type="ECO:0000256" key="10">
    <source>
        <dbReference type="ARBA" id="ARBA00049243"/>
    </source>
</evidence>
<keyword evidence="7" id="KW-0007">Acetylation</keyword>
<keyword evidence="8" id="KW-0560">Oxidoreductase</keyword>
<dbReference type="InterPro" id="IPR036291">
    <property type="entry name" value="NAD(P)-bd_dom_sf"/>
</dbReference>